<organism evidence="2 3">
    <name type="scientific">Hymenobacter lucidus</name>
    <dbReference type="NCBI Taxonomy" id="2880930"/>
    <lineage>
        <taxon>Bacteria</taxon>
        <taxon>Pseudomonadati</taxon>
        <taxon>Bacteroidota</taxon>
        <taxon>Cytophagia</taxon>
        <taxon>Cytophagales</taxon>
        <taxon>Hymenobacteraceae</taxon>
        <taxon>Hymenobacter</taxon>
    </lineage>
</organism>
<protein>
    <recommendedName>
        <fullName evidence="4">Quinol oxidase subunit 4</fullName>
    </recommendedName>
</protein>
<name>A0ABS8AYA6_9BACT</name>
<dbReference type="Proteomes" id="UP001165296">
    <property type="component" value="Unassembled WGS sequence"/>
</dbReference>
<evidence type="ECO:0000313" key="3">
    <source>
        <dbReference type="Proteomes" id="UP001165296"/>
    </source>
</evidence>
<keyword evidence="3" id="KW-1185">Reference proteome</keyword>
<dbReference type="EMBL" id="JAJADR010000011">
    <property type="protein sequence ID" value="MCB2410801.1"/>
    <property type="molecule type" value="Genomic_DNA"/>
</dbReference>
<evidence type="ECO:0000313" key="2">
    <source>
        <dbReference type="EMBL" id="MCB2410801.1"/>
    </source>
</evidence>
<reference evidence="2" key="1">
    <citation type="submission" date="2021-10" db="EMBL/GenBank/DDBJ databases">
        <authorList>
            <person name="Dean J.D."/>
            <person name="Kim M.K."/>
            <person name="Newey C.N."/>
            <person name="Stoker T.S."/>
            <person name="Thompson D.W."/>
            <person name="Grose J.H."/>
        </authorList>
    </citation>
    <scope>NUCLEOTIDE SEQUENCE</scope>
    <source>
        <strain evidence="2">BT178</strain>
    </source>
</reference>
<accession>A0ABS8AYA6</accession>
<evidence type="ECO:0008006" key="4">
    <source>
        <dbReference type="Google" id="ProtNLM"/>
    </source>
</evidence>
<gene>
    <name evidence="2" type="ORF">LGH74_22630</name>
</gene>
<comment type="caution">
    <text evidence="2">The sequence shown here is derived from an EMBL/GenBank/DDBJ whole genome shotgun (WGS) entry which is preliminary data.</text>
</comment>
<proteinExistence type="predicted"/>
<keyword evidence="1" id="KW-0732">Signal</keyword>
<evidence type="ECO:0000256" key="1">
    <source>
        <dbReference type="SAM" id="SignalP"/>
    </source>
</evidence>
<dbReference type="RefSeq" id="WP_226180056.1">
    <property type="nucleotide sequence ID" value="NZ_JAJADR010000011.1"/>
</dbReference>
<feature type="chain" id="PRO_5047528045" description="Quinol oxidase subunit 4" evidence="1">
    <location>
        <begin position="22"/>
        <end position="74"/>
    </location>
</feature>
<feature type="signal peptide" evidence="1">
    <location>
        <begin position="1"/>
        <end position="21"/>
    </location>
</feature>
<sequence length="74" mass="8480">MTKVLFLFGVLFLFLAGECAAGRPTAYARAKAKGRVYVHRPNYKLYRGAKRHRQSGWFKLPALPRKAGHSRSRF</sequence>